<feature type="region of interest" description="Disordered" evidence="7">
    <location>
        <begin position="187"/>
        <end position="220"/>
    </location>
</feature>
<dbReference type="InterPro" id="IPR004911">
    <property type="entry name" value="Interferon-induced_GILT"/>
</dbReference>
<evidence type="ECO:0000256" key="3">
    <source>
        <dbReference type="ARBA" id="ARBA00022525"/>
    </source>
</evidence>
<keyword evidence="4 8" id="KW-0732">Signal</keyword>
<feature type="chain" id="PRO_5030767457" description="Thioredoxin-like fold domain-containing protein" evidence="8">
    <location>
        <begin position="30"/>
        <end position="355"/>
    </location>
</feature>
<evidence type="ECO:0000256" key="4">
    <source>
        <dbReference type="ARBA" id="ARBA00022729"/>
    </source>
</evidence>
<dbReference type="EMBL" id="HBIX01027113">
    <property type="protein sequence ID" value="CAE0725661.1"/>
    <property type="molecule type" value="Transcribed_RNA"/>
</dbReference>
<name>A0A7S4EP95_9STRA</name>
<evidence type="ECO:0000256" key="7">
    <source>
        <dbReference type="SAM" id="MobiDB-lite"/>
    </source>
</evidence>
<feature type="coiled-coil region" evidence="6">
    <location>
        <begin position="53"/>
        <end position="109"/>
    </location>
</feature>
<evidence type="ECO:0000256" key="6">
    <source>
        <dbReference type="SAM" id="Coils"/>
    </source>
</evidence>
<evidence type="ECO:0000313" key="9">
    <source>
        <dbReference type="EMBL" id="CAE0725661.1"/>
    </source>
</evidence>
<dbReference type="GO" id="GO:0016671">
    <property type="term" value="F:oxidoreductase activity, acting on a sulfur group of donors, disulfide as acceptor"/>
    <property type="evidence" value="ECO:0007669"/>
    <property type="project" value="InterPro"/>
</dbReference>
<sequence>MFRIRMTILFCLATAAAHLLLFAAHDVQGQAVNSDSDSHINNMAIEGEEEQPHEQQQQLLQEEQQQLLQEEQQQREMVEYTRHRELDQLRQRRKEAEEAATKVDTFKNKKVKIELYYMPQCPGCRQLITSSFSEAFHTPGFSDMADVTFVSYGNAHHTKTTTNGKRIFDNVLEACALHYIGIHGDDNGGGGDAGSDATDTTTTTDTTDSTNNLLSRHKNNQHQDTQFRYIECIDQFPRSRYSRKAHQVDIDCAKALGLTNTAISSIEECAASERGHELAHRMVKQADSITPRINYYPWTLVNNVHDEDIEKGVWASLFHLVCNVYIGSERSEHCIADDDDDSGDIHEEDDIMDQL</sequence>
<accession>A0A7S4EP95</accession>
<keyword evidence="3" id="KW-0964">Secreted</keyword>
<feature type="signal peptide" evidence="8">
    <location>
        <begin position="1"/>
        <end position="29"/>
    </location>
</feature>
<evidence type="ECO:0000256" key="5">
    <source>
        <dbReference type="ARBA" id="ARBA00023180"/>
    </source>
</evidence>
<gene>
    <name evidence="9" type="ORF">PAUS00366_LOCUS18418</name>
</gene>
<organism evidence="9">
    <name type="scientific">Pseudo-nitzschia australis</name>
    <dbReference type="NCBI Taxonomy" id="44445"/>
    <lineage>
        <taxon>Eukaryota</taxon>
        <taxon>Sar</taxon>
        <taxon>Stramenopiles</taxon>
        <taxon>Ochrophyta</taxon>
        <taxon>Bacillariophyta</taxon>
        <taxon>Bacillariophyceae</taxon>
        <taxon>Bacillariophycidae</taxon>
        <taxon>Bacillariales</taxon>
        <taxon>Bacillariaceae</taxon>
        <taxon>Pseudo-nitzschia</taxon>
    </lineage>
</organism>
<comment type="subcellular location">
    <subcellularLocation>
        <location evidence="1">Secreted</location>
    </subcellularLocation>
</comment>
<dbReference type="GO" id="GO:0005576">
    <property type="term" value="C:extracellular region"/>
    <property type="evidence" value="ECO:0007669"/>
    <property type="project" value="UniProtKB-SubCell"/>
</dbReference>
<feature type="compositionally biased region" description="Low complexity" evidence="7">
    <location>
        <begin position="194"/>
        <end position="211"/>
    </location>
</feature>
<feature type="compositionally biased region" description="Acidic residues" evidence="7">
    <location>
        <begin position="337"/>
        <end position="355"/>
    </location>
</feature>
<comment type="similarity">
    <text evidence="2">Belongs to the GILT family.</text>
</comment>
<dbReference type="AlphaFoldDB" id="A0A7S4EP95"/>
<evidence type="ECO:0008006" key="10">
    <source>
        <dbReference type="Google" id="ProtNLM"/>
    </source>
</evidence>
<reference evidence="9" key="1">
    <citation type="submission" date="2021-01" db="EMBL/GenBank/DDBJ databases">
        <authorList>
            <person name="Corre E."/>
            <person name="Pelletier E."/>
            <person name="Niang G."/>
            <person name="Scheremetjew M."/>
            <person name="Finn R."/>
            <person name="Kale V."/>
            <person name="Holt S."/>
            <person name="Cochrane G."/>
            <person name="Meng A."/>
            <person name="Brown T."/>
            <person name="Cohen L."/>
        </authorList>
    </citation>
    <scope>NUCLEOTIDE SEQUENCE</scope>
    <source>
        <strain evidence="9">10249 10 AB</strain>
    </source>
</reference>
<evidence type="ECO:0000256" key="1">
    <source>
        <dbReference type="ARBA" id="ARBA00004613"/>
    </source>
</evidence>
<evidence type="ECO:0000256" key="8">
    <source>
        <dbReference type="SAM" id="SignalP"/>
    </source>
</evidence>
<keyword evidence="6" id="KW-0175">Coiled coil</keyword>
<evidence type="ECO:0000256" key="2">
    <source>
        <dbReference type="ARBA" id="ARBA00005679"/>
    </source>
</evidence>
<dbReference type="PANTHER" id="PTHR13234">
    <property type="entry name" value="GAMMA-INTERFERON INDUCIBLE LYSOSOMAL THIOL REDUCTASE GILT"/>
    <property type="match status" value="1"/>
</dbReference>
<proteinExistence type="inferred from homology"/>
<keyword evidence="5" id="KW-0325">Glycoprotein</keyword>
<dbReference type="PANTHER" id="PTHR13234:SF8">
    <property type="entry name" value="GAMMA-INTERFERON-INDUCIBLE LYSOSOMAL THIOL REDUCTASE"/>
    <property type="match status" value="1"/>
</dbReference>
<feature type="region of interest" description="Disordered" evidence="7">
    <location>
        <begin position="336"/>
        <end position="355"/>
    </location>
</feature>
<dbReference type="Pfam" id="PF03227">
    <property type="entry name" value="GILT"/>
    <property type="match status" value="1"/>
</dbReference>
<protein>
    <recommendedName>
        <fullName evidence="10">Thioredoxin-like fold domain-containing protein</fullName>
    </recommendedName>
</protein>